<keyword evidence="8" id="KW-1185">Reference proteome</keyword>
<keyword evidence="3 6" id="KW-0812">Transmembrane</keyword>
<evidence type="ECO:0000313" key="8">
    <source>
        <dbReference type="Proteomes" id="UP000626210"/>
    </source>
</evidence>
<feature type="transmembrane region" description="Helical" evidence="6">
    <location>
        <begin position="162"/>
        <end position="184"/>
    </location>
</feature>
<feature type="transmembrane region" description="Helical" evidence="6">
    <location>
        <begin position="133"/>
        <end position="155"/>
    </location>
</feature>
<dbReference type="InterPro" id="IPR019108">
    <property type="entry name" value="Caa3_assmbl_CtaG-rel"/>
</dbReference>
<feature type="transmembrane region" description="Helical" evidence="6">
    <location>
        <begin position="26"/>
        <end position="44"/>
    </location>
</feature>
<keyword evidence="4 6" id="KW-1133">Transmembrane helix</keyword>
<feature type="transmembrane region" description="Helical" evidence="6">
    <location>
        <begin position="212"/>
        <end position="234"/>
    </location>
</feature>
<evidence type="ECO:0000256" key="6">
    <source>
        <dbReference type="SAM" id="Phobius"/>
    </source>
</evidence>
<evidence type="ECO:0000256" key="5">
    <source>
        <dbReference type="ARBA" id="ARBA00023136"/>
    </source>
</evidence>
<evidence type="ECO:0000256" key="1">
    <source>
        <dbReference type="ARBA" id="ARBA00004651"/>
    </source>
</evidence>
<comment type="subcellular location">
    <subcellularLocation>
        <location evidence="1">Cell membrane</location>
        <topology evidence="1">Multi-pass membrane protein</topology>
    </subcellularLocation>
</comment>
<evidence type="ECO:0000313" key="7">
    <source>
        <dbReference type="EMBL" id="GHD01774.1"/>
    </source>
</evidence>
<accession>A0ABQ3GE41</accession>
<reference evidence="8" key="1">
    <citation type="journal article" date="2019" name="Int. J. Syst. Evol. Microbiol.">
        <title>The Global Catalogue of Microorganisms (GCM) 10K type strain sequencing project: providing services to taxonomists for standard genome sequencing and annotation.</title>
        <authorList>
            <consortium name="The Broad Institute Genomics Platform"/>
            <consortium name="The Broad Institute Genome Sequencing Center for Infectious Disease"/>
            <person name="Wu L."/>
            <person name="Ma J."/>
        </authorList>
    </citation>
    <scope>NUCLEOTIDE SEQUENCE [LARGE SCALE GENOMIC DNA]</scope>
    <source>
        <strain evidence="8">KCTC 23314</strain>
    </source>
</reference>
<gene>
    <name evidence="7" type="ORF">GCM10007320_60410</name>
</gene>
<evidence type="ECO:0000256" key="4">
    <source>
        <dbReference type="ARBA" id="ARBA00022989"/>
    </source>
</evidence>
<keyword evidence="5 6" id="KW-0472">Membrane</keyword>
<evidence type="ECO:0000256" key="2">
    <source>
        <dbReference type="ARBA" id="ARBA00022475"/>
    </source>
</evidence>
<name>A0ABQ3GE41_9BURK</name>
<proteinExistence type="predicted"/>
<dbReference type="EMBL" id="BMYK01000036">
    <property type="protein sequence ID" value="GHD01774.1"/>
    <property type="molecule type" value="Genomic_DNA"/>
</dbReference>
<organism evidence="7 8">
    <name type="scientific">Pseudorhodoferax aquiterrae</name>
    <dbReference type="NCBI Taxonomy" id="747304"/>
    <lineage>
        <taxon>Bacteria</taxon>
        <taxon>Pseudomonadati</taxon>
        <taxon>Pseudomonadota</taxon>
        <taxon>Betaproteobacteria</taxon>
        <taxon>Burkholderiales</taxon>
        <taxon>Comamonadaceae</taxon>
    </lineage>
</organism>
<evidence type="ECO:0008006" key="9">
    <source>
        <dbReference type="Google" id="ProtNLM"/>
    </source>
</evidence>
<dbReference type="RefSeq" id="WP_189690599.1">
    <property type="nucleotide sequence ID" value="NZ_BMYK01000036.1"/>
</dbReference>
<protein>
    <recommendedName>
        <fullName evidence="9">Cytochrome c oxidase assembly protein</fullName>
    </recommendedName>
</protein>
<feature type="transmembrane region" description="Helical" evidence="6">
    <location>
        <begin position="51"/>
        <end position="71"/>
    </location>
</feature>
<keyword evidence="2" id="KW-1003">Cell membrane</keyword>
<dbReference type="Pfam" id="PF09678">
    <property type="entry name" value="Caa3_CtaG"/>
    <property type="match status" value="1"/>
</dbReference>
<evidence type="ECO:0000256" key="3">
    <source>
        <dbReference type="ARBA" id="ARBA00022692"/>
    </source>
</evidence>
<comment type="caution">
    <text evidence="7">The sequence shown here is derived from an EMBL/GenBank/DDBJ whole genome shotgun (WGS) entry which is preliminary data.</text>
</comment>
<sequence length="248" mass="26401">MFEDLISLCLAGSAPALPQDWWLRWSLAPATLAPLLGLLAWLLVRRSSLRALAGWSLLALALVSPLCRLAATLAWAHMAQLMLLLGGTGLLALEAPPRARLPQPGPAAAVHGALLWLWHWPPLYAAVLAHAGLHLFALALLLASAWWFWGAVLLAPVPQRGVALLALLATMAHTGLLGALLTFAGEPLYVLQAPGARAWGLEPLQDQQLAGLLMWVLGALGYLLAAVALALRWFAAPAHPVRRATPAH</sequence>
<dbReference type="Proteomes" id="UP000626210">
    <property type="component" value="Unassembled WGS sequence"/>
</dbReference>